<proteinExistence type="predicted"/>
<dbReference type="InterPro" id="IPR029044">
    <property type="entry name" value="Nucleotide-diphossugar_trans"/>
</dbReference>
<dbReference type="AlphaFoldDB" id="A0A1M7ZKE8"/>
<reference evidence="3" key="1">
    <citation type="submission" date="2016-12" db="EMBL/GenBank/DDBJ databases">
        <authorList>
            <person name="Varghese N."/>
            <person name="Submissions S."/>
        </authorList>
    </citation>
    <scope>NUCLEOTIDE SEQUENCE [LARGE SCALE GENOMIC DNA]</scope>
    <source>
        <strain evidence="3">DSM 25035</strain>
    </source>
</reference>
<evidence type="ECO:0000313" key="2">
    <source>
        <dbReference type="EMBL" id="SHO65385.1"/>
    </source>
</evidence>
<keyword evidence="3" id="KW-1185">Reference proteome</keyword>
<dbReference type="SUPFAM" id="SSF53448">
    <property type="entry name" value="Nucleotide-diphospho-sugar transferases"/>
    <property type="match status" value="1"/>
</dbReference>
<keyword evidence="2" id="KW-0808">Transferase</keyword>
<evidence type="ECO:0000313" key="3">
    <source>
        <dbReference type="Proteomes" id="UP000184609"/>
    </source>
</evidence>
<evidence type="ECO:0000259" key="1">
    <source>
        <dbReference type="Pfam" id="PF00535"/>
    </source>
</evidence>
<dbReference type="EMBL" id="FRXN01000008">
    <property type="protein sequence ID" value="SHO65385.1"/>
    <property type="molecule type" value="Genomic_DNA"/>
</dbReference>
<dbReference type="STRING" id="1073327.SAMN04488108_4046"/>
<dbReference type="InterPro" id="IPR001173">
    <property type="entry name" value="Glyco_trans_2-like"/>
</dbReference>
<dbReference type="OrthoDB" id="7665907at2"/>
<dbReference type="Gene3D" id="3.90.550.10">
    <property type="entry name" value="Spore Coat Polysaccharide Biosynthesis Protein SpsA, Chain A"/>
    <property type="match status" value="1"/>
</dbReference>
<organism evidence="2 3">
    <name type="scientific">Algoriphagus zhangzhouensis</name>
    <dbReference type="NCBI Taxonomy" id="1073327"/>
    <lineage>
        <taxon>Bacteria</taxon>
        <taxon>Pseudomonadati</taxon>
        <taxon>Bacteroidota</taxon>
        <taxon>Cytophagia</taxon>
        <taxon>Cytophagales</taxon>
        <taxon>Cyclobacteriaceae</taxon>
        <taxon>Algoriphagus</taxon>
    </lineage>
</organism>
<dbReference type="GO" id="GO:0016740">
    <property type="term" value="F:transferase activity"/>
    <property type="evidence" value="ECO:0007669"/>
    <property type="project" value="UniProtKB-KW"/>
</dbReference>
<accession>A0A1M7ZKE8</accession>
<protein>
    <submittedName>
        <fullName evidence="2">Glycosyltransferase, GT2 family</fullName>
    </submittedName>
</protein>
<dbReference type="Proteomes" id="UP000184609">
    <property type="component" value="Unassembled WGS sequence"/>
</dbReference>
<dbReference type="RefSeq" id="WP_073573645.1">
    <property type="nucleotide sequence ID" value="NZ_FRXN01000008.1"/>
</dbReference>
<gene>
    <name evidence="2" type="ORF">SAMN04488108_4046</name>
</gene>
<feature type="domain" description="Glycosyltransferase 2-like" evidence="1">
    <location>
        <begin position="8"/>
        <end position="155"/>
    </location>
</feature>
<name>A0A1M7ZKE8_9BACT</name>
<dbReference type="Pfam" id="PF00535">
    <property type="entry name" value="Glycos_transf_2"/>
    <property type="match status" value="1"/>
</dbReference>
<sequence length="296" mass="33670">MTKQTLGVFLTTFERTDCLNIWIDLIKKQTIQPNKILVVDNSESDSVYHYFENKPISYLRVGFNSGPAGAASIGLKKLYEEGYDWIYWGDDDDPPTDPGTFERLLEIGNSSPSTGIVGKVGGRFISNRGRTRVYTNSELKPILVSDYVPGNKHILVSSKVIRHGIVSDPKLFFGFEELEFCLRVKDAGFLILVDGKGMMDARIKAGNLSPGYKWKGKSIGDLSRINRQYYSVRNMLYILWSRGEYLGYFYFLIKSLVKLPFSIKYGFSYFRKLSGLYGTAIFHHLTGRYGQYIATK</sequence>